<dbReference type="RefSeq" id="WP_152890755.1">
    <property type="nucleotide sequence ID" value="NZ_VJZD01000091.1"/>
</dbReference>
<comment type="caution">
    <text evidence="1">The sequence shown here is derived from an EMBL/GenBank/DDBJ whole genome shotgun (WGS) entry which is preliminary data.</text>
</comment>
<evidence type="ECO:0000313" key="1">
    <source>
        <dbReference type="EMBL" id="MPY33883.1"/>
    </source>
</evidence>
<proteinExistence type="predicted"/>
<dbReference type="EMBL" id="VJZD01000091">
    <property type="protein sequence ID" value="MPY33883.1"/>
    <property type="molecule type" value="Genomic_DNA"/>
</dbReference>
<keyword evidence="2" id="KW-1185">Reference proteome</keyword>
<evidence type="ECO:0000313" key="2">
    <source>
        <dbReference type="Proteomes" id="UP000325849"/>
    </source>
</evidence>
<reference evidence="1 2" key="1">
    <citation type="submission" date="2019-07" db="EMBL/GenBank/DDBJ databases">
        <title>New species of Amycolatopsis and Streptomyces.</title>
        <authorList>
            <person name="Duangmal K."/>
            <person name="Teo W.F.A."/>
            <person name="Lipun K."/>
        </authorList>
    </citation>
    <scope>NUCLEOTIDE SEQUENCE [LARGE SCALE GENOMIC DNA]</scope>
    <source>
        <strain evidence="1 2">NBRC 109810</strain>
    </source>
</reference>
<dbReference type="Proteomes" id="UP000325849">
    <property type="component" value="Unassembled WGS sequence"/>
</dbReference>
<accession>A0A5N8VF59</accession>
<dbReference type="AlphaFoldDB" id="A0A5N8VF59"/>
<sequence>MTELFTHKDRLVPYITPWSREKVTQPVPVATLHGIAYPGPAEGRDADDDVLWQCWRRHPGAGEPLWSEVHGPRQRHAMHRRLCQVCAGPADRDEQGWLWLLEDERDSGPTWPDGEMTTHPPVCRPCLPVAARLCPHLRRRGAVAVRVAEVIVDAVYGHRYHHGPFGLYAGKADVFLTSSWSIRWVVGNQLVASLSQCTVLDPVETGIKTPVSRAQIRR</sequence>
<name>A0A5N8VF59_9ACTN</name>
<protein>
    <submittedName>
        <fullName evidence="1">Uncharacterized protein</fullName>
    </submittedName>
</protein>
<gene>
    <name evidence="1" type="ORF">FNH09_22370</name>
</gene>
<organism evidence="1 2">
    <name type="scientific">Streptomyces adustus</name>
    <dbReference type="NCBI Taxonomy" id="1609272"/>
    <lineage>
        <taxon>Bacteria</taxon>
        <taxon>Bacillati</taxon>
        <taxon>Actinomycetota</taxon>
        <taxon>Actinomycetes</taxon>
        <taxon>Kitasatosporales</taxon>
        <taxon>Streptomycetaceae</taxon>
        <taxon>Streptomyces</taxon>
    </lineage>
</organism>
<dbReference type="OrthoDB" id="3689934at2"/>